<dbReference type="PANTHER" id="PTHR42815:SF2">
    <property type="entry name" value="FAD-BINDING, PUTATIVE (AFU_ORTHOLOGUE AFUA_6G07600)-RELATED"/>
    <property type="match status" value="1"/>
</dbReference>
<name>A0AAN0NLG8_9RHOB</name>
<organism evidence="2 3">
    <name type="scientific">Yoonia rhodophyticola</name>
    <dbReference type="NCBI Taxonomy" id="3137370"/>
    <lineage>
        <taxon>Bacteria</taxon>
        <taxon>Pseudomonadati</taxon>
        <taxon>Pseudomonadota</taxon>
        <taxon>Alphaproteobacteria</taxon>
        <taxon>Rhodobacterales</taxon>
        <taxon>Paracoccaceae</taxon>
        <taxon>Yoonia</taxon>
    </lineage>
</organism>
<gene>
    <name evidence="2" type="ORF">AABB31_07935</name>
</gene>
<evidence type="ECO:0000259" key="1">
    <source>
        <dbReference type="Pfam" id="PF01243"/>
    </source>
</evidence>
<feature type="domain" description="Pyridoxamine 5'-phosphate oxidase N-terminal" evidence="1">
    <location>
        <begin position="33"/>
        <end position="151"/>
    </location>
</feature>
<dbReference type="Proteomes" id="UP001470809">
    <property type="component" value="Chromosome"/>
</dbReference>
<dbReference type="SUPFAM" id="SSF50475">
    <property type="entry name" value="FMN-binding split barrel"/>
    <property type="match status" value="1"/>
</dbReference>
<dbReference type="AlphaFoldDB" id="A0AAN0NLG8"/>
<proteinExistence type="predicted"/>
<dbReference type="Pfam" id="PF01243">
    <property type="entry name" value="PNPOx_N"/>
    <property type="match status" value="1"/>
</dbReference>
<reference evidence="3" key="1">
    <citation type="submission" date="2024-04" db="EMBL/GenBank/DDBJ databases">
        <title>Phylogenomic analyses of a clade within the roseobacter group suggest taxonomic reassignments of species of the genera Aestuariivita, Citreicella, Loktanella, Nautella, Pelagibaca, Ruegeria, Thalassobius, Thiobacimonas and Tropicibacter, and the proposal o.</title>
        <authorList>
            <person name="Jeon C.O."/>
        </authorList>
    </citation>
    <scope>NUCLEOTIDE SEQUENCE [LARGE SCALE GENOMIC DNA]</scope>
    <source>
        <strain evidence="3">SS1-5</strain>
    </source>
</reference>
<accession>A0AAN0NLG8</accession>
<dbReference type="InterPro" id="IPR024029">
    <property type="entry name" value="Pyridox_Oxase_FMN-dep"/>
</dbReference>
<sequence length="201" mass="21759">MADHIIADIATLEARYGTPGHASLVKVADHLTPLYAKWIFASRFCVVSTVGADGTDGSPRGDDGPVVQALDRHTLLLPDWRGNNRMDTLRNIVADGRISLMFMVPQSNNVIRVNGAAHVSIDPALLGRFARKGHEPRSVVVIKIAEIYSQCARALLRAGLWSGEGAADLPSVGALLAEQEAGFDGARYDQEWDARAAKTMW</sequence>
<dbReference type="InterPro" id="IPR012349">
    <property type="entry name" value="Split_barrel_FMN-bd"/>
</dbReference>
<evidence type="ECO:0000313" key="2">
    <source>
        <dbReference type="EMBL" id="WZU68790.1"/>
    </source>
</evidence>
<dbReference type="RefSeq" id="WP_342078081.1">
    <property type="nucleotide sequence ID" value="NZ_CP151767.2"/>
</dbReference>
<protein>
    <submittedName>
        <fullName evidence="2">Pyridoxamine 5'-phosphate oxidase family protein</fullName>
    </submittedName>
</protein>
<dbReference type="InterPro" id="IPR011576">
    <property type="entry name" value="Pyridox_Oxase_N"/>
</dbReference>
<dbReference type="PANTHER" id="PTHR42815">
    <property type="entry name" value="FAD-BINDING, PUTATIVE (AFU_ORTHOLOGUE AFUA_6G07600)-RELATED"/>
    <property type="match status" value="1"/>
</dbReference>
<dbReference type="KEGG" id="yrh:AABB31_07935"/>
<evidence type="ECO:0000313" key="3">
    <source>
        <dbReference type="Proteomes" id="UP001470809"/>
    </source>
</evidence>
<reference evidence="2 3" key="2">
    <citation type="submission" date="2024-08" db="EMBL/GenBank/DDBJ databases">
        <title>Phylogenomic analyses of a clade within the roseobacter group suggest taxonomic reassignments of species of the genera Aestuariivita, Citreicella, Loktanella, Nautella, Pelagibaca, Ruegeria, Thalassobius, Thiobacimonas and Tropicibacter, and the proposal o.</title>
        <authorList>
            <person name="Jeon C.O."/>
        </authorList>
    </citation>
    <scope>NUCLEOTIDE SEQUENCE [LARGE SCALE GENOMIC DNA]</scope>
    <source>
        <strain evidence="2 3">SS1-5</strain>
    </source>
</reference>
<dbReference type="Gene3D" id="2.30.110.10">
    <property type="entry name" value="Electron Transport, Fmn-binding Protein, Chain A"/>
    <property type="match status" value="1"/>
</dbReference>
<keyword evidence="3" id="KW-1185">Reference proteome</keyword>
<dbReference type="EMBL" id="CP151767">
    <property type="protein sequence ID" value="WZU68790.1"/>
    <property type="molecule type" value="Genomic_DNA"/>
</dbReference>
<dbReference type="NCBIfam" id="TIGR04025">
    <property type="entry name" value="PPOX_FMN_DR2398"/>
    <property type="match status" value="1"/>
</dbReference>